<dbReference type="RefSeq" id="WP_378771074.1">
    <property type="nucleotide sequence ID" value="NZ_JBHTII010000001.1"/>
</dbReference>
<keyword evidence="3" id="KW-1185">Reference proteome</keyword>
<gene>
    <name evidence="2" type="ORF">ACFQ0P_01155</name>
</gene>
<dbReference type="Proteomes" id="UP001597055">
    <property type="component" value="Unassembled WGS sequence"/>
</dbReference>
<dbReference type="EMBL" id="JBHTII010000001">
    <property type="protein sequence ID" value="MFD0788988.1"/>
    <property type="molecule type" value="Genomic_DNA"/>
</dbReference>
<reference evidence="3" key="1">
    <citation type="journal article" date="2019" name="Int. J. Syst. Evol. Microbiol.">
        <title>The Global Catalogue of Microorganisms (GCM) 10K type strain sequencing project: providing services to taxonomists for standard genome sequencing and annotation.</title>
        <authorList>
            <consortium name="The Broad Institute Genomics Platform"/>
            <consortium name="The Broad Institute Genome Sequencing Center for Infectious Disease"/>
            <person name="Wu L."/>
            <person name="Ma J."/>
        </authorList>
    </citation>
    <scope>NUCLEOTIDE SEQUENCE [LARGE SCALE GENOMIC DNA]</scope>
    <source>
        <strain evidence="3">CCUG 54523</strain>
    </source>
</reference>
<evidence type="ECO:0000313" key="2">
    <source>
        <dbReference type="EMBL" id="MFD0788988.1"/>
    </source>
</evidence>
<evidence type="ECO:0000256" key="1">
    <source>
        <dbReference type="SAM" id="MobiDB-lite"/>
    </source>
</evidence>
<feature type="region of interest" description="Disordered" evidence="1">
    <location>
        <begin position="152"/>
        <end position="175"/>
    </location>
</feature>
<name>A0ABW3ADB8_9MICO</name>
<protein>
    <submittedName>
        <fullName evidence="2">Fe-S oxidoreductase</fullName>
    </submittedName>
</protein>
<organism evidence="2 3">
    <name type="scientific">Microbacterium insulae</name>
    <dbReference type="NCBI Taxonomy" id="483014"/>
    <lineage>
        <taxon>Bacteria</taxon>
        <taxon>Bacillati</taxon>
        <taxon>Actinomycetota</taxon>
        <taxon>Actinomycetes</taxon>
        <taxon>Micrococcales</taxon>
        <taxon>Microbacteriaceae</taxon>
        <taxon>Microbacterium</taxon>
    </lineage>
</organism>
<accession>A0ABW3ADB8</accession>
<evidence type="ECO:0000313" key="3">
    <source>
        <dbReference type="Proteomes" id="UP001597055"/>
    </source>
</evidence>
<proteinExistence type="predicted"/>
<sequence>MSPAASPPAGWRADADRALARGHRIDRLIPGFLLDSPISRVGYWYGNTVGWIWGTLWSTGPIERREGLWVFRGMPGWTFARGGVCVGGCFLTGSGRVTDQLLRHEGVHKRQWQRYGFLMPFLYLFAGRNPLRNRFEIEAGLEDGNYLPRGTASRPGIARADGRRDAAAQRAVESP</sequence>
<comment type="caution">
    <text evidence="2">The sequence shown here is derived from an EMBL/GenBank/DDBJ whole genome shotgun (WGS) entry which is preliminary data.</text>
</comment>